<evidence type="ECO:0000256" key="11">
    <source>
        <dbReference type="ARBA" id="ARBA00023303"/>
    </source>
</evidence>
<evidence type="ECO:0000256" key="9">
    <source>
        <dbReference type="ARBA" id="ARBA00023136"/>
    </source>
</evidence>
<dbReference type="GO" id="GO:0005886">
    <property type="term" value="C:plasma membrane"/>
    <property type="evidence" value="ECO:0007669"/>
    <property type="project" value="TreeGrafter"/>
</dbReference>
<protein>
    <submittedName>
        <fullName evidence="13">Uncharacterized protein</fullName>
    </submittedName>
</protein>
<keyword evidence="6" id="KW-1133">Transmembrane helix</keyword>
<comment type="similarity">
    <text evidence="2 12">Belongs to the amiloride-sensitive sodium channel (TC 1.A.6) family.</text>
</comment>
<dbReference type="PANTHER" id="PTHR11690:SF288">
    <property type="entry name" value="AMILORIDE-SENSITIVE NA+ CHANNEL-RELATED"/>
    <property type="match status" value="1"/>
</dbReference>
<keyword evidence="4 12" id="KW-0894">Sodium channel</keyword>
<dbReference type="Pfam" id="PF00858">
    <property type="entry name" value="ASC"/>
    <property type="match status" value="1"/>
</dbReference>
<proteinExistence type="inferred from homology"/>
<dbReference type="InterPro" id="IPR001873">
    <property type="entry name" value="ENaC"/>
</dbReference>
<evidence type="ECO:0000256" key="8">
    <source>
        <dbReference type="ARBA" id="ARBA00023065"/>
    </source>
</evidence>
<evidence type="ECO:0000256" key="10">
    <source>
        <dbReference type="ARBA" id="ARBA00023201"/>
    </source>
</evidence>
<keyword evidence="8 12" id="KW-0406">Ion transport</keyword>
<dbReference type="Gene3D" id="1.10.287.820">
    <property type="entry name" value="Acid-sensing ion channel domain"/>
    <property type="match status" value="1"/>
</dbReference>
<dbReference type="InterPro" id="IPR020903">
    <property type="entry name" value="ENaC_CS"/>
</dbReference>
<keyword evidence="11 12" id="KW-0407">Ion channel</keyword>
<organism evidence="13 14">
    <name type="scientific">Drosophila gunungcola</name>
    <name type="common">fruit fly</name>
    <dbReference type="NCBI Taxonomy" id="103775"/>
    <lineage>
        <taxon>Eukaryota</taxon>
        <taxon>Metazoa</taxon>
        <taxon>Ecdysozoa</taxon>
        <taxon>Arthropoda</taxon>
        <taxon>Hexapoda</taxon>
        <taxon>Insecta</taxon>
        <taxon>Pterygota</taxon>
        <taxon>Neoptera</taxon>
        <taxon>Endopterygota</taxon>
        <taxon>Diptera</taxon>
        <taxon>Brachycera</taxon>
        <taxon>Muscomorpha</taxon>
        <taxon>Ephydroidea</taxon>
        <taxon>Drosophilidae</taxon>
        <taxon>Drosophila</taxon>
        <taxon>Sophophora</taxon>
    </lineage>
</organism>
<dbReference type="PANTHER" id="PTHR11690">
    <property type="entry name" value="AMILORIDE-SENSITIVE SODIUM CHANNEL-RELATED"/>
    <property type="match status" value="1"/>
</dbReference>
<keyword evidence="5 12" id="KW-0812">Transmembrane</keyword>
<sequence>IICNKNRLNWSRLPEIRKRYKITEPQEKLFDRILTAYDGLSFHEFNVFDSLHGEHLDDLNHLNFTQIVTEMSWRCDEILADCLTVVEASVWFGFPIDLVPHTRTNVAVTAVYHYFDESTLRLPTRWRRCVMDYEQDSEHFQTLEGQKYMLENCQAQCQQRYLLRYCNCSLDLFYPPSEFAACRLKDLPCLASHNRLLQNFEQPGEHPYVHREESGLLCDCLHNCRSLTLITDLRKNVQQPWLKPNSNISESMWLNVYFKKPSMLVYKTNLIYTWVDLIGMSDVM</sequence>
<feature type="non-terminal residue" evidence="13">
    <location>
        <position position="284"/>
    </location>
</feature>
<evidence type="ECO:0000256" key="12">
    <source>
        <dbReference type="RuleBase" id="RU000679"/>
    </source>
</evidence>
<dbReference type="PROSITE" id="PS01206">
    <property type="entry name" value="ASC"/>
    <property type="match status" value="1"/>
</dbReference>
<keyword evidence="7" id="KW-0915">Sodium</keyword>
<keyword evidence="3 12" id="KW-0813">Transport</keyword>
<gene>
    <name evidence="13" type="ORF">M5D96_008998</name>
</gene>
<comment type="caution">
    <text evidence="13">The sequence shown here is derived from an EMBL/GenBank/DDBJ whole genome shotgun (WGS) entry which is preliminary data.</text>
</comment>
<dbReference type="EMBL" id="JAMKOV010000008">
    <property type="protein sequence ID" value="KAI8038308.1"/>
    <property type="molecule type" value="Genomic_DNA"/>
</dbReference>
<evidence type="ECO:0000256" key="6">
    <source>
        <dbReference type="ARBA" id="ARBA00022989"/>
    </source>
</evidence>
<keyword evidence="14" id="KW-1185">Reference proteome</keyword>
<evidence type="ECO:0000256" key="2">
    <source>
        <dbReference type="ARBA" id="ARBA00007193"/>
    </source>
</evidence>
<keyword evidence="9" id="KW-0472">Membrane</keyword>
<evidence type="ECO:0000256" key="7">
    <source>
        <dbReference type="ARBA" id="ARBA00023053"/>
    </source>
</evidence>
<dbReference type="GO" id="GO:0015280">
    <property type="term" value="F:ligand-gated sodium channel activity"/>
    <property type="evidence" value="ECO:0007669"/>
    <property type="project" value="TreeGrafter"/>
</dbReference>
<evidence type="ECO:0000256" key="3">
    <source>
        <dbReference type="ARBA" id="ARBA00022448"/>
    </source>
</evidence>
<evidence type="ECO:0000256" key="4">
    <source>
        <dbReference type="ARBA" id="ARBA00022461"/>
    </source>
</evidence>
<accession>A0A9P9YK93</accession>
<evidence type="ECO:0000256" key="1">
    <source>
        <dbReference type="ARBA" id="ARBA00004141"/>
    </source>
</evidence>
<evidence type="ECO:0000256" key="5">
    <source>
        <dbReference type="ARBA" id="ARBA00022692"/>
    </source>
</evidence>
<keyword evidence="10 12" id="KW-0739">Sodium transport</keyword>
<dbReference type="AlphaFoldDB" id="A0A9P9YK93"/>
<comment type="subcellular location">
    <subcellularLocation>
        <location evidence="1">Membrane</location>
        <topology evidence="1">Multi-pass membrane protein</topology>
    </subcellularLocation>
</comment>
<dbReference type="Proteomes" id="UP001059596">
    <property type="component" value="Unassembled WGS sequence"/>
</dbReference>
<evidence type="ECO:0000313" key="13">
    <source>
        <dbReference type="EMBL" id="KAI8038308.1"/>
    </source>
</evidence>
<name>A0A9P9YK93_9MUSC</name>
<reference evidence="13" key="1">
    <citation type="journal article" date="2023" name="Genome Biol. Evol.">
        <title>Long-read-based Genome Assembly of Drosophila gunungcola Reveals Fewer Chemosensory Genes in Flower-breeding Species.</title>
        <authorList>
            <person name="Negi A."/>
            <person name="Liao B.Y."/>
            <person name="Yeh S.D."/>
        </authorList>
    </citation>
    <scope>NUCLEOTIDE SEQUENCE</scope>
    <source>
        <strain evidence="13">Sukarami</strain>
    </source>
</reference>
<evidence type="ECO:0000313" key="14">
    <source>
        <dbReference type="Proteomes" id="UP001059596"/>
    </source>
</evidence>